<keyword evidence="2 4" id="KW-0813">Transport</keyword>
<feature type="domain" description="Vps41 beta-propeller" evidence="7">
    <location>
        <begin position="83"/>
        <end position="428"/>
    </location>
</feature>
<dbReference type="InterPro" id="IPR011990">
    <property type="entry name" value="TPR-like_helical_dom_sf"/>
</dbReference>
<evidence type="ECO:0000313" key="8">
    <source>
        <dbReference type="EMBL" id="KZW02541.1"/>
    </source>
</evidence>
<dbReference type="OrthoDB" id="244107at2759"/>
<dbReference type="FunFam" id="1.25.40.10:FF:000350">
    <property type="entry name" value="Vacuolar protein sorting-associated protein 41 homolog"/>
    <property type="match status" value="1"/>
</dbReference>
<dbReference type="AlphaFoldDB" id="A0A165PQV3"/>
<keyword evidence="4" id="KW-0926">Vacuole</keyword>
<dbReference type="GO" id="GO:0000329">
    <property type="term" value="C:fungal-type vacuole membrane"/>
    <property type="evidence" value="ECO:0007669"/>
    <property type="project" value="UniProtKB-UniRule"/>
</dbReference>
<dbReference type="EMBL" id="KV425887">
    <property type="protein sequence ID" value="KZW02541.1"/>
    <property type="molecule type" value="Genomic_DNA"/>
</dbReference>
<dbReference type="Gene3D" id="1.25.40.10">
    <property type="entry name" value="Tetratricopeptide repeat domain"/>
    <property type="match status" value="1"/>
</dbReference>
<dbReference type="PANTHER" id="PTHR12616">
    <property type="entry name" value="VACUOLAR PROTEIN SORTING VPS41"/>
    <property type="match status" value="1"/>
</dbReference>
<comment type="similarity">
    <text evidence="1 4">Belongs to the VPS41 family.</text>
</comment>
<dbReference type="Gene3D" id="2.130.10.10">
    <property type="entry name" value="YVTN repeat-like/Quinoprotein amine dehydrogenase"/>
    <property type="match status" value="1"/>
</dbReference>
<dbReference type="GO" id="GO:0030897">
    <property type="term" value="C:HOPS complex"/>
    <property type="evidence" value="ECO:0007669"/>
    <property type="project" value="UniProtKB-UniRule"/>
</dbReference>
<dbReference type="GO" id="GO:0034058">
    <property type="term" value="P:endosomal vesicle fusion"/>
    <property type="evidence" value="ECO:0007669"/>
    <property type="project" value="UniProtKB-UniRule"/>
</dbReference>
<feature type="region of interest" description="Disordered" evidence="6">
    <location>
        <begin position="1"/>
        <end position="87"/>
    </location>
</feature>
<dbReference type="SMART" id="SM00299">
    <property type="entry name" value="CLH"/>
    <property type="match status" value="1"/>
</dbReference>
<dbReference type="Pfam" id="PF23411">
    <property type="entry name" value="Beta-prop_Vps41"/>
    <property type="match status" value="1"/>
</dbReference>
<dbReference type="PIRSF" id="PIRSF028921">
    <property type="entry name" value="VPS41"/>
    <property type="match status" value="1"/>
</dbReference>
<evidence type="ECO:0000256" key="1">
    <source>
        <dbReference type="ARBA" id="ARBA00009582"/>
    </source>
</evidence>
<feature type="compositionally biased region" description="Basic and acidic residues" evidence="6">
    <location>
        <begin position="49"/>
        <end position="62"/>
    </location>
</feature>
<proteinExistence type="inferred from homology"/>
<dbReference type="GO" id="GO:0006623">
    <property type="term" value="P:protein targeting to vacuole"/>
    <property type="evidence" value="ECO:0007669"/>
    <property type="project" value="InterPro"/>
</dbReference>
<dbReference type="GO" id="GO:0016236">
    <property type="term" value="P:macroautophagy"/>
    <property type="evidence" value="ECO:0007669"/>
    <property type="project" value="TreeGrafter"/>
</dbReference>
<evidence type="ECO:0000256" key="5">
    <source>
        <dbReference type="PROSITE-ProRule" id="PRU01006"/>
    </source>
</evidence>
<dbReference type="InterPro" id="IPR057780">
    <property type="entry name" value="Beta-prop_Vps41"/>
</dbReference>
<dbReference type="FunCoup" id="A0A165PQV3">
    <property type="interactions" value="352"/>
</dbReference>
<feature type="repeat" description="CHCR" evidence="5">
    <location>
        <begin position="667"/>
        <end position="811"/>
    </location>
</feature>
<evidence type="ECO:0000256" key="3">
    <source>
        <dbReference type="ARBA" id="ARBA00022927"/>
    </source>
</evidence>
<evidence type="ECO:0000256" key="2">
    <source>
        <dbReference type="ARBA" id="ARBA00022448"/>
    </source>
</evidence>
<dbReference type="SMART" id="SM00320">
    <property type="entry name" value="WD40"/>
    <property type="match status" value="3"/>
</dbReference>
<dbReference type="PROSITE" id="PS50236">
    <property type="entry name" value="CHCR"/>
    <property type="match status" value="1"/>
</dbReference>
<dbReference type="GO" id="GO:0009267">
    <property type="term" value="P:cellular response to starvation"/>
    <property type="evidence" value="ECO:0007669"/>
    <property type="project" value="TreeGrafter"/>
</dbReference>
<feature type="compositionally biased region" description="Basic and acidic residues" evidence="6">
    <location>
        <begin position="1"/>
        <end position="21"/>
    </location>
</feature>
<keyword evidence="3 4" id="KW-0653">Protein transport</keyword>
<evidence type="ECO:0000259" key="7">
    <source>
        <dbReference type="Pfam" id="PF23411"/>
    </source>
</evidence>
<keyword evidence="9" id="KW-1185">Reference proteome</keyword>
<name>A0A165PQV3_EXIGL</name>
<dbReference type="SUPFAM" id="SSF50978">
    <property type="entry name" value="WD40 repeat-like"/>
    <property type="match status" value="1"/>
</dbReference>
<dbReference type="InterPro" id="IPR045111">
    <property type="entry name" value="Vps41/Vps8"/>
</dbReference>
<accession>A0A165PQV3</accession>
<dbReference type="InParanoid" id="A0A165PQV3"/>
<comment type="function">
    <text evidence="4">Required for vacuolar assembly and vacuolar traffic.</text>
</comment>
<dbReference type="InterPro" id="IPR016902">
    <property type="entry name" value="Vps41"/>
</dbReference>
<gene>
    <name evidence="8" type="ORF">EXIGLDRAFT_414413</name>
</gene>
<protein>
    <recommendedName>
        <fullName evidence="4">Vacuolar protein sorting-associated protein 41</fullName>
    </recommendedName>
</protein>
<dbReference type="InterPro" id="IPR000547">
    <property type="entry name" value="Clathrin_H-chain/VPS_repeat"/>
</dbReference>
<dbReference type="STRING" id="1314781.A0A165PQV3"/>
<dbReference type="InterPro" id="IPR015943">
    <property type="entry name" value="WD40/YVTN_repeat-like_dom_sf"/>
</dbReference>
<dbReference type="Pfam" id="PF23556">
    <property type="entry name" value="TPR_Vps41"/>
    <property type="match status" value="1"/>
</dbReference>
<evidence type="ECO:0000256" key="4">
    <source>
        <dbReference type="PIRNR" id="PIRNR028921"/>
    </source>
</evidence>
<evidence type="ECO:0000313" key="9">
    <source>
        <dbReference type="Proteomes" id="UP000077266"/>
    </source>
</evidence>
<dbReference type="Proteomes" id="UP000077266">
    <property type="component" value="Unassembled WGS sequence"/>
</dbReference>
<dbReference type="GO" id="GO:0005770">
    <property type="term" value="C:late endosome"/>
    <property type="evidence" value="ECO:0007669"/>
    <property type="project" value="UniProtKB-UniRule"/>
</dbReference>
<dbReference type="InterPro" id="IPR036322">
    <property type="entry name" value="WD40_repeat_dom_sf"/>
</dbReference>
<dbReference type="InterPro" id="IPR001680">
    <property type="entry name" value="WD40_rpt"/>
</dbReference>
<dbReference type="PANTHER" id="PTHR12616:SF1">
    <property type="entry name" value="VACUOLAR PROTEIN SORTING-ASSOCIATED PROTEIN 41 HOMOLOG"/>
    <property type="match status" value="1"/>
</dbReference>
<feature type="compositionally biased region" description="Low complexity" evidence="6">
    <location>
        <begin position="22"/>
        <end position="32"/>
    </location>
</feature>
<comment type="subcellular location">
    <subcellularLocation>
        <location evidence="4">Vacuole</location>
    </subcellularLocation>
</comment>
<sequence length="978" mass="109151">MLATEPKPDSAEPSDDGHVVAEKPLSSSPEPGSESEERNVDDGVQDAPSHSEHTPSSERSASDDSEDDDDDDDEDDEEEEPALKYERLTGAAAEVLDKDSASAIAVHNQTLALGTHNGVVHVFDLTGKRIKSYRPHSSSILDICIDTTGDYIATASMDGQVVIHSITTPEAFNFDARRPMRTVCLEPNFGKRSSRAFVSGGMAGTLTLHEKGWLGHTQTTLSSDEGPIWLARWRGTLIAWANDSGVKIYDTASQTRVTYIDRPKNSPRADLFKCSFYWQDDTTLLIAWADHIKIARIRSRVRQGASSATLSADVTAVFQVDCMVAGIVPHVSPIDSVGATTPSSFLVLAYVPPEDSTFSDEATANTKRRAANMPELRIISRAGEELSSDLIPVKNFEKFGCNDYALVDADSGGRAYVVMAPKDIVIAKPRDRRDHIDWLVEKKRYEEALEEVEKMDTALADPTHKSKHELATHIGEEYVAYLVDEGQFEKAAQMCPRVHSQNAKKWEDWVFVFAQKRQLHTIIPYVPTEHPRLSRQVYGIILGHFLTHDRASLLRTIKSWPPHLYDIPAVIVSVQSELDRHPKAPDAHLLMECLAELLMFNRQPGKALIYYLRLRRPNVFDLIRTHNLFTSVQDQALLLVEFDQELIAKRRAEGGPESDEKDHGDAIRLLVDHTHSISVPRVVQQLQGRPQYLFMYLDALYDKDPYLASEYADLQVKLYSEYAPRRLIDFLRTSNHYSLEKAYSICTDKDAVPEMVFLLGKMGDNKKALTLIIERLGDVHRAIDFAKEQNDNDLWEDLLKYSETRPAFIRGLLENVGGAEINPIRLIRRIKNGLEIPGLKEALIKILQDFNLQISLLEGCQAILHSDCTDLAGRLQKSQSAGFFLNTASTCQLCGHALHRGTETMSLMFLCRHVVHASCVSGTELLVGRPPDAALALNMGMSLERSLAAKISFMVTLRAKMDKGCPVCYALREGAQAP</sequence>
<organism evidence="8 9">
    <name type="scientific">Exidia glandulosa HHB12029</name>
    <dbReference type="NCBI Taxonomy" id="1314781"/>
    <lineage>
        <taxon>Eukaryota</taxon>
        <taxon>Fungi</taxon>
        <taxon>Dikarya</taxon>
        <taxon>Basidiomycota</taxon>
        <taxon>Agaricomycotina</taxon>
        <taxon>Agaricomycetes</taxon>
        <taxon>Auriculariales</taxon>
        <taxon>Exidiaceae</taxon>
        <taxon>Exidia</taxon>
    </lineage>
</organism>
<reference evidence="8 9" key="1">
    <citation type="journal article" date="2016" name="Mol. Biol. Evol.">
        <title>Comparative Genomics of Early-Diverging Mushroom-Forming Fungi Provides Insights into the Origins of Lignocellulose Decay Capabilities.</title>
        <authorList>
            <person name="Nagy L.G."/>
            <person name="Riley R."/>
            <person name="Tritt A."/>
            <person name="Adam C."/>
            <person name="Daum C."/>
            <person name="Floudas D."/>
            <person name="Sun H."/>
            <person name="Yadav J.S."/>
            <person name="Pangilinan J."/>
            <person name="Larsson K.H."/>
            <person name="Matsuura K."/>
            <person name="Barry K."/>
            <person name="Labutti K."/>
            <person name="Kuo R."/>
            <person name="Ohm R.A."/>
            <person name="Bhattacharya S.S."/>
            <person name="Shirouzu T."/>
            <person name="Yoshinaga Y."/>
            <person name="Martin F.M."/>
            <person name="Grigoriev I.V."/>
            <person name="Hibbett D.S."/>
        </authorList>
    </citation>
    <scope>NUCLEOTIDE SEQUENCE [LARGE SCALE GENOMIC DNA]</scope>
    <source>
        <strain evidence="8 9">HHB12029</strain>
    </source>
</reference>
<feature type="compositionally biased region" description="Acidic residues" evidence="6">
    <location>
        <begin position="63"/>
        <end position="80"/>
    </location>
</feature>
<evidence type="ECO:0000256" key="6">
    <source>
        <dbReference type="SAM" id="MobiDB-lite"/>
    </source>
</evidence>